<feature type="compositionally biased region" description="Basic and acidic residues" evidence="1">
    <location>
        <begin position="69"/>
        <end position="83"/>
    </location>
</feature>
<proteinExistence type="predicted"/>
<evidence type="ECO:0000313" key="3">
    <source>
        <dbReference type="EMBL" id="VEU22482.1"/>
    </source>
</evidence>
<protein>
    <submittedName>
        <fullName evidence="3">DEKNAAC103726</fullName>
    </submittedName>
</protein>
<feature type="chain" id="PRO_5019233822" evidence="2">
    <location>
        <begin position="19"/>
        <end position="128"/>
    </location>
</feature>
<dbReference type="InParanoid" id="A0A448YNH3"/>
<reference evidence="3 4" key="1">
    <citation type="submission" date="2018-12" db="EMBL/GenBank/DDBJ databases">
        <authorList>
            <person name="Tiukova I."/>
            <person name="Dainat J."/>
        </authorList>
    </citation>
    <scope>NUCLEOTIDE SEQUENCE [LARGE SCALE GENOMIC DNA]</scope>
</reference>
<keyword evidence="2" id="KW-0732">Signal</keyword>
<evidence type="ECO:0000256" key="2">
    <source>
        <dbReference type="SAM" id="SignalP"/>
    </source>
</evidence>
<organism evidence="3 4">
    <name type="scientific">Brettanomyces naardenensis</name>
    <name type="common">Yeast</name>
    <dbReference type="NCBI Taxonomy" id="13370"/>
    <lineage>
        <taxon>Eukaryota</taxon>
        <taxon>Fungi</taxon>
        <taxon>Dikarya</taxon>
        <taxon>Ascomycota</taxon>
        <taxon>Saccharomycotina</taxon>
        <taxon>Pichiomycetes</taxon>
        <taxon>Pichiales</taxon>
        <taxon>Pichiaceae</taxon>
        <taxon>Brettanomyces</taxon>
    </lineage>
</organism>
<feature type="signal peptide" evidence="2">
    <location>
        <begin position="1"/>
        <end position="18"/>
    </location>
</feature>
<evidence type="ECO:0000256" key="1">
    <source>
        <dbReference type="SAM" id="MobiDB-lite"/>
    </source>
</evidence>
<keyword evidence="4" id="KW-1185">Reference proteome</keyword>
<evidence type="ECO:0000313" key="4">
    <source>
        <dbReference type="Proteomes" id="UP000290900"/>
    </source>
</evidence>
<gene>
    <name evidence="3" type="ORF">BRENAR_LOCUS3213</name>
</gene>
<feature type="compositionally biased region" description="Acidic residues" evidence="1">
    <location>
        <begin position="106"/>
        <end position="121"/>
    </location>
</feature>
<accession>A0A448YNH3</accession>
<dbReference type="Proteomes" id="UP000290900">
    <property type="component" value="Unassembled WGS sequence"/>
</dbReference>
<name>A0A448YNH3_BRENA</name>
<sequence>MRFSTLTAILYGLAFAEGLPIREDTNQEVLVVKSSSFLSNLMDSIHSLVGYEENDKEPAGPTDPNYPTDPKDLKKYWKHYGREQRKHWKKFGKDKKKKWAKKPKDDDGEPEEEEVEDDDDNVVIVIVA</sequence>
<dbReference type="AlphaFoldDB" id="A0A448YNH3"/>
<dbReference type="EMBL" id="CAACVR010000023">
    <property type="protein sequence ID" value="VEU22482.1"/>
    <property type="molecule type" value="Genomic_DNA"/>
</dbReference>
<feature type="region of interest" description="Disordered" evidence="1">
    <location>
        <begin position="52"/>
        <end position="121"/>
    </location>
</feature>
<feature type="compositionally biased region" description="Basic residues" evidence="1">
    <location>
        <begin position="84"/>
        <end position="101"/>
    </location>
</feature>